<dbReference type="SUPFAM" id="SSF52833">
    <property type="entry name" value="Thioredoxin-like"/>
    <property type="match status" value="1"/>
</dbReference>
<dbReference type="PANTHER" id="PTHR13887">
    <property type="entry name" value="GLUTATHIONE S-TRANSFERASE KAPPA"/>
    <property type="match status" value="1"/>
</dbReference>
<dbReference type="Pfam" id="PF01323">
    <property type="entry name" value="DSBA"/>
    <property type="match status" value="1"/>
</dbReference>
<reference evidence="2 3" key="1">
    <citation type="journal article" date="2017" name="Biotechnol. Biofuels">
        <title>Differential beta-glucosidase expression as a function of carbon source availability in Talaromyces amestolkiae: a genomic and proteomic approach.</title>
        <authorList>
            <person name="de Eugenio L.I."/>
            <person name="Mendez-Liter J.A."/>
            <person name="Nieto-Dominguez M."/>
            <person name="Alonso L."/>
            <person name="Gil-Munoz J."/>
            <person name="Barriuso J."/>
            <person name="Prieto A."/>
            <person name="Martinez M.J."/>
        </authorList>
    </citation>
    <scope>NUCLEOTIDE SEQUENCE [LARGE SCALE GENOMIC DNA]</scope>
    <source>
        <strain evidence="2 3">CIB</strain>
    </source>
</reference>
<protein>
    <recommendedName>
        <fullName evidence="1">DSBA-like thioredoxin domain-containing protein</fullName>
    </recommendedName>
</protein>
<dbReference type="Gene3D" id="3.40.30.10">
    <property type="entry name" value="Glutaredoxin"/>
    <property type="match status" value="1"/>
</dbReference>
<sequence length="241" mass="27162">MVTFNIEVISDPICSWCFIAHRALQKTIRLYKTTIPNGSADIFNITYLPYYLLDPALTSRDKTDFQGVITPRKHQNLTYTRITQIGRAYGIMFNFWEGKIGGTREVHRLIQLAQSRKGAEVRDGVLDEVFSAFHERAIDITDREVLRSIAIEAGVGAEEVDEWLAKENDFGGDYLESQLEKARKLIGTEKKGVPVFMVQGNYRFDGAPDISELLGTLVGIRDGKMPDEGNEIQEHTNSNAC</sequence>
<evidence type="ECO:0000259" key="1">
    <source>
        <dbReference type="Pfam" id="PF01323"/>
    </source>
</evidence>
<organism evidence="2 3">
    <name type="scientific">Talaromyces amestolkiae</name>
    <dbReference type="NCBI Taxonomy" id="1196081"/>
    <lineage>
        <taxon>Eukaryota</taxon>
        <taxon>Fungi</taxon>
        <taxon>Dikarya</taxon>
        <taxon>Ascomycota</taxon>
        <taxon>Pezizomycotina</taxon>
        <taxon>Eurotiomycetes</taxon>
        <taxon>Eurotiomycetidae</taxon>
        <taxon>Eurotiales</taxon>
        <taxon>Trichocomaceae</taxon>
        <taxon>Talaromyces</taxon>
        <taxon>Talaromyces sect. Talaromyces</taxon>
    </lineage>
</organism>
<dbReference type="PANTHER" id="PTHR13887:SF41">
    <property type="entry name" value="THIOREDOXIN SUPERFAMILY PROTEIN"/>
    <property type="match status" value="1"/>
</dbReference>
<dbReference type="InterPro" id="IPR001853">
    <property type="entry name" value="DSBA-like_thioredoxin_dom"/>
</dbReference>
<dbReference type="Proteomes" id="UP000249363">
    <property type="component" value="Unassembled WGS sequence"/>
</dbReference>
<dbReference type="EMBL" id="MIKG01000003">
    <property type="protein sequence ID" value="RAO66183.1"/>
    <property type="molecule type" value="Genomic_DNA"/>
</dbReference>
<dbReference type="InterPro" id="IPR036249">
    <property type="entry name" value="Thioredoxin-like_sf"/>
</dbReference>
<gene>
    <name evidence="2" type="ORF">BHQ10_002195</name>
</gene>
<comment type="caution">
    <text evidence="2">The sequence shown here is derived from an EMBL/GenBank/DDBJ whole genome shotgun (WGS) entry which is preliminary data.</text>
</comment>
<evidence type="ECO:0000313" key="3">
    <source>
        <dbReference type="Proteomes" id="UP000249363"/>
    </source>
</evidence>
<dbReference type="GeneID" id="63791412"/>
<dbReference type="STRING" id="1196081.A0A364KRL0"/>
<evidence type="ECO:0000313" key="2">
    <source>
        <dbReference type="EMBL" id="RAO66183.1"/>
    </source>
</evidence>
<keyword evidence="3" id="KW-1185">Reference proteome</keyword>
<accession>A0A364KRL0</accession>
<dbReference type="RefSeq" id="XP_040730700.1">
    <property type="nucleotide sequence ID" value="XM_040874314.1"/>
</dbReference>
<dbReference type="GO" id="GO:0016491">
    <property type="term" value="F:oxidoreductase activity"/>
    <property type="evidence" value="ECO:0007669"/>
    <property type="project" value="InterPro"/>
</dbReference>
<dbReference type="AlphaFoldDB" id="A0A364KRL0"/>
<proteinExistence type="predicted"/>
<name>A0A364KRL0_TALAM</name>
<dbReference type="OrthoDB" id="1930760at2759"/>
<feature type="domain" description="DSBA-like thioredoxin" evidence="1">
    <location>
        <begin position="6"/>
        <end position="215"/>
    </location>
</feature>